<evidence type="ECO:0000256" key="1">
    <source>
        <dbReference type="ARBA" id="ARBA00022603"/>
    </source>
</evidence>
<evidence type="ECO:0000313" key="4">
    <source>
        <dbReference type="Proteomes" id="UP000199758"/>
    </source>
</evidence>
<keyword evidence="1 3" id="KW-0489">Methyltransferase</keyword>
<dbReference type="GO" id="GO:0008168">
    <property type="term" value="F:methyltransferase activity"/>
    <property type="evidence" value="ECO:0007669"/>
    <property type="project" value="UniProtKB-KW"/>
</dbReference>
<gene>
    <name evidence="3" type="ORF">SAMN04488068_2554</name>
</gene>
<dbReference type="Proteomes" id="UP000199758">
    <property type="component" value="Unassembled WGS sequence"/>
</dbReference>
<dbReference type="AlphaFoldDB" id="A0A1M5QEV5"/>
<name>A0A1M5QEV5_9GAMM</name>
<dbReference type="Gene3D" id="3.40.50.150">
    <property type="entry name" value="Vaccinia Virus protein VP39"/>
    <property type="match status" value="1"/>
</dbReference>
<dbReference type="Pfam" id="PF04072">
    <property type="entry name" value="LCM"/>
    <property type="match status" value="1"/>
</dbReference>
<accession>A0A1M5QEV5</accession>
<evidence type="ECO:0000256" key="2">
    <source>
        <dbReference type="ARBA" id="ARBA00022679"/>
    </source>
</evidence>
<keyword evidence="4" id="KW-1185">Reference proteome</keyword>
<reference evidence="3 4" key="1">
    <citation type="submission" date="2016-11" db="EMBL/GenBank/DDBJ databases">
        <authorList>
            <person name="Jaros S."/>
            <person name="Januszkiewicz K."/>
            <person name="Wedrychowicz H."/>
        </authorList>
    </citation>
    <scope>NUCLEOTIDE SEQUENCE [LARGE SCALE GENOMIC DNA]</scope>
    <source>
        <strain evidence="3 4">CGMCC 1.7049</strain>
    </source>
</reference>
<dbReference type="OrthoDB" id="7063113at2"/>
<dbReference type="InterPro" id="IPR029063">
    <property type="entry name" value="SAM-dependent_MTases_sf"/>
</dbReference>
<dbReference type="SUPFAM" id="SSF53335">
    <property type="entry name" value="S-adenosyl-L-methionine-dependent methyltransferases"/>
    <property type="match status" value="1"/>
</dbReference>
<evidence type="ECO:0000313" key="3">
    <source>
        <dbReference type="EMBL" id="SHH12289.1"/>
    </source>
</evidence>
<dbReference type="GO" id="GO:0032259">
    <property type="term" value="P:methylation"/>
    <property type="evidence" value="ECO:0007669"/>
    <property type="project" value="UniProtKB-KW"/>
</dbReference>
<dbReference type="STRING" id="490188.SAMN04488068_2554"/>
<dbReference type="InterPro" id="IPR007213">
    <property type="entry name" value="Ppm1/Ppm2/Tcmp"/>
</dbReference>
<protein>
    <submittedName>
        <fullName evidence="3">O-Methyltransferase involved in polyketide biosynthesis</fullName>
    </submittedName>
</protein>
<dbReference type="PANTHER" id="PTHR43619">
    <property type="entry name" value="S-ADENOSYL-L-METHIONINE-DEPENDENT METHYLTRANSFERASE YKTD-RELATED"/>
    <property type="match status" value="1"/>
</dbReference>
<keyword evidence="2 3" id="KW-0808">Transferase</keyword>
<dbReference type="RefSeq" id="WP_072898069.1">
    <property type="nucleotide sequence ID" value="NZ_FQWZ01000006.1"/>
</dbReference>
<dbReference type="EMBL" id="FQWZ01000006">
    <property type="protein sequence ID" value="SHH12289.1"/>
    <property type="molecule type" value="Genomic_DNA"/>
</dbReference>
<proteinExistence type="predicted"/>
<sequence>MALPHAPAATASDAISPTAYATGELWQRLGLSHPALSTARGRRLDRVFRLLLGAIERFSGVSMEALMQARHRGIDAQLSAAIDSGQVSQVIEIAAGLSPRGWRFASRYGAALTYVETDLPAMATLKHELCERAGWLGDHHRVVTLDALADSGPASLAAVAASLDPRRGTAIITEGLVNYFDLPTAQGLWRRIADTLGGFDHGVYLADIYPQPPQQRLEGLYAGFGRLLGAFVKGRISPHFSSAPHAVESMMAAGFAEAEVIDPAQLPATRDYARIKGGDRVQILQARSRQTI</sequence>
<dbReference type="PANTHER" id="PTHR43619:SF2">
    <property type="entry name" value="S-ADENOSYL-L-METHIONINE-DEPENDENT METHYLTRANSFERASES SUPERFAMILY PROTEIN"/>
    <property type="match status" value="1"/>
</dbReference>
<organism evidence="3 4">
    <name type="scientific">Hydrocarboniphaga daqingensis</name>
    <dbReference type="NCBI Taxonomy" id="490188"/>
    <lineage>
        <taxon>Bacteria</taxon>
        <taxon>Pseudomonadati</taxon>
        <taxon>Pseudomonadota</taxon>
        <taxon>Gammaproteobacteria</taxon>
        <taxon>Nevskiales</taxon>
        <taxon>Nevskiaceae</taxon>
        <taxon>Hydrocarboniphaga</taxon>
    </lineage>
</organism>